<reference evidence="2 3" key="1">
    <citation type="submission" date="2020-10" db="EMBL/GenBank/DDBJ databases">
        <title>The Coptis chinensis genome and diversification of protoberbering-type alkaloids.</title>
        <authorList>
            <person name="Wang B."/>
            <person name="Shu S."/>
            <person name="Song C."/>
            <person name="Liu Y."/>
        </authorList>
    </citation>
    <scope>NUCLEOTIDE SEQUENCE [LARGE SCALE GENOMIC DNA]</scope>
    <source>
        <strain evidence="2">HL-2020</strain>
        <tissue evidence="2">Leaf</tissue>
    </source>
</reference>
<keyword evidence="3" id="KW-1185">Reference proteome</keyword>
<evidence type="ECO:0000313" key="2">
    <source>
        <dbReference type="EMBL" id="KAF9613042.1"/>
    </source>
</evidence>
<dbReference type="EMBL" id="JADFTS010000003">
    <property type="protein sequence ID" value="KAF9613042.1"/>
    <property type="molecule type" value="Genomic_DNA"/>
</dbReference>
<protein>
    <submittedName>
        <fullName evidence="2">Uncharacterized protein</fullName>
    </submittedName>
</protein>
<sequence length="355" mass="39616">MEDMAQFKKLLCQVEPRRLIVFIGIMAFSVLVLQTLTLNINSLAYLFPDSRILLEEYSSLHIPVLRDPKLIDSSMVGEVDNFAELSSIWEELEDDSETKGRVVRDLKNDFETENVWELDLDELDMTGGAEGESPRKEVSELNRNIVQVPENSSAIGRGHEPEHVISTMQDEPTGVSDNEAPFQLQIGSSITNESVVTNKTTIEKMLISHLPPKSVMTISEMNSLLLRRRASASKLKPQWSTVRDQQLLSARLQIMNAPITRNDQELYAPLYRNVSTFKRTGGADHFLLPATTGADVTQGFKIGKDVSLPETYVHSARNPLRDVGGEPPSNRSILAFFAGSMHGYLRPHPSLALGE</sequence>
<feature type="transmembrane region" description="Helical" evidence="1">
    <location>
        <begin position="20"/>
        <end position="47"/>
    </location>
</feature>
<name>A0A835M1L6_9MAGN</name>
<evidence type="ECO:0000256" key="1">
    <source>
        <dbReference type="SAM" id="Phobius"/>
    </source>
</evidence>
<dbReference type="OrthoDB" id="1751126at2759"/>
<proteinExistence type="predicted"/>
<keyword evidence="1" id="KW-1133">Transmembrane helix</keyword>
<evidence type="ECO:0000313" key="3">
    <source>
        <dbReference type="Proteomes" id="UP000631114"/>
    </source>
</evidence>
<accession>A0A835M1L6</accession>
<organism evidence="2 3">
    <name type="scientific">Coptis chinensis</name>
    <dbReference type="NCBI Taxonomy" id="261450"/>
    <lineage>
        <taxon>Eukaryota</taxon>
        <taxon>Viridiplantae</taxon>
        <taxon>Streptophyta</taxon>
        <taxon>Embryophyta</taxon>
        <taxon>Tracheophyta</taxon>
        <taxon>Spermatophyta</taxon>
        <taxon>Magnoliopsida</taxon>
        <taxon>Ranunculales</taxon>
        <taxon>Ranunculaceae</taxon>
        <taxon>Coptidoideae</taxon>
        <taxon>Coptis</taxon>
    </lineage>
</organism>
<keyword evidence="1" id="KW-0472">Membrane</keyword>
<keyword evidence="1" id="KW-0812">Transmembrane</keyword>
<gene>
    <name evidence="2" type="ORF">IFM89_005476</name>
</gene>
<comment type="caution">
    <text evidence="2">The sequence shown here is derived from an EMBL/GenBank/DDBJ whole genome shotgun (WGS) entry which is preliminary data.</text>
</comment>
<dbReference type="AlphaFoldDB" id="A0A835M1L6"/>
<dbReference type="Proteomes" id="UP000631114">
    <property type="component" value="Unassembled WGS sequence"/>
</dbReference>